<dbReference type="Proteomes" id="UP000469325">
    <property type="component" value="Unassembled WGS sequence"/>
</dbReference>
<name>A0A6N7XB54_9ACTN</name>
<proteinExistence type="predicted"/>
<evidence type="ECO:0000313" key="3">
    <source>
        <dbReference type="Proteomes" id="UP000469325"/>
    </source>
</evidence>
<dbReference type="EMBL" id="VUNC01000004">
    <property type="protein sequence ID" value="MST72782.1"/>
    <property type="molecule type" value="Genomic_DNA"/>
</dbReference>
<dbReference type="AlphaFoldDB" id="A0A6N7XB54"/>
<feature type="compositionally biased region" description="Gly residues" evidence="1">
    <location>
        <begin position="49"/>
        <end position="67"/>
    </location>
</feature>
<gene>
    <name evidence="2" type="ORF">FYJ68_06645</name>
</gene>
<evidence type="ECO:0000256" key="1">
    <source>
        <dbReference type="SAM" id="MobiDB-lite"/>
    </source>
</evidence>
<accession>A0A6N7XB54</accession>
<organism evidence="2 3">
    <name type="scientific">Olsenella porci</name>
    <dbReference type="NCBI Taxonomy" id="2652279"/>
    <lineage>
        <taxon>Bacteria</taxon>
        <taxon>Bacillati</taxon>
        <taxon>Actinomycetota</taxon>
        <taxon>Coriobacteriia</taxon>
        <taxon>Coriobacteriales</taxon>
        <taxon>Atopobiaceae</taxon>
        <taxon>Olsenella</taxon>
    </lineage>
</organism>
<protein>
    <submittedName>
        <fullName evidence="2">Uncharacterized protein</fullName>
    </submittedName>
</protein>
<evidence type="ECO:0000313" key="2">
    <source>
        <dbReference type="EMBL" id="MST72782.1"/>
    </source>
</evidence>
<keyword evidence="3" id="KW-1185">Reference proteome</keyword>
<sequence length="67" mass="6890">MFPYYFVNVLGGENAQEVCREAASLAQRRAEPEPWLRGNARPGNRGDAGRPGGAGGPAGRGHPGGAG</sequence>
<feature type="region of interest" description="Disordered" evidence="1">
    <location>
        <begin position="26"/>
        <end position="67"/>
    </location>
</feature>
<reference evidence="2 3" key="1">
    <citation type="submission" date="2019-08" db="EMBL/GenBank/DDBJ databases">
        <title>In-depth cultivation of the pig gut microbiome towards novel bacterial diversity and tailored functional studies.</title>
        <authorList>
            <person name="Wylensek D."/>
            <person name="Hitch T.C.A."/>
            <person name="Clavel T."/>
        </authorList>
    </citation>
    <scope>NUCLEOTIDE SEQUENCE [LARGE SCALE GENOMIC DNA]</scope>
    <source>
        <strain evidence="2 3">CA-Schmier-601-WT-1</strain>
    </source>
</reference>
<comment type="caution">
    <text evidence="2">The sequence shown here is derived from an EMBL/GenBank/DDBJ whole genome shotgun (WGS) entry which is preliminary data.</text>
</comment>